<keyword evidence="9" id="KW-0066">ATP synthesis</keyword>
<gene>
    <name evidence="13" type="ORF">VitviT2T_004404</name>
</gene>
<dbReference type="SUPFAM" id="SSF54791">
    <property type="entry name" value="Eukaryotic type KH-domain (KH-domain type I)"/>
    <property type="match status" value="2"/>
</dbReference>
<dbReference type="EMBL" id="CP126651">
    <property type="protein sequence ID" value="WJZ84824.1"/>
    <property type="molecule type" value="Genomic_DNA"/>
</dbReference>
<feature type="domain" description="K Homology" evidence="12">
    <location>
        <begin position="134"/>
        <end position="207"/>
    </location>
</feature>
<proteinExistence type="inferred from homology"/>
<dbReference type="Proteomes" id="UP001227230">
    <property type="component" value="Chromosome 4"/>
</dbReference>
<dbReference type="InterPro" id="IPR036612">
    <property type="entry name" value="KH_dom_type_1_sf"/>
</dbReference>
<reference evidence="13 14" key="1">
    <citation type="journal article" date="2023" name="Hortic Res">
        <title>The complete reference genome for grapevine (Vitis vinifera L.) genetics and breeding.</title>
        <authorList>
            <person name="Shi X."/>
            <person name="Cao S."/>
            <person name="Wang X."/>
            <person name="Huang S."/>
            <person name="Wang Y."/>
            <person name="Liu Z."/>
            <person name="Liu W."/>
            <person name="Leng X."/>
            <person name="Peng Y."/>
            <person name="Wang N."/>
            <person name="Wang Y."/>
            <person name="Ma Z."/>
            <person name="Xu X."/>
            <person name="Zhang F."/>
            <person name="Xue H."/>
            <person name="Zhong H."/>
            <person name="Wang Y."/>
            <person name="Zhang K."/>
            <person name="Velt A."/>
            <person name="Avia K."/>
            <person name="Holtgrawe D."/>
            <person name="Grimplet J."/>
            <person name="Matus J.T."/>
            <person name="Ware D."/>
            <person name="Wu X."/>
            <person name="Wang H."/>
            <person name="Liu C."/>
            <person name="Fang Y."/>
            <person name="Rustenholz C."/>
            <person name="Cheng Z."/>
            <person name="Xiao H."/>
            <person name="Zhou Y."/>
        </authorList>
    </citation>
    <scope>NUCLEOTIDE SEQUENCE [LARGE SCALE GENOMIC DNA]</scope>
    <source>
        <strain evidence="14">cv. Pinot noir / PN40024</strain>
        <tissue evidence="13">Leaf</tissue>
    </source>
</reference>
<evidence type="ECO:0000256" key="4">
    <source>
        <dbReference type="ARBA" id="ARBA00022547"/>
    </source>
</evidence>
<evidence type="ECO:0000256" key="3">
    <source>
        <dbReference type="ARBA" id="ARBA00022448"/>
    </source>
</evidence>
<evidence type="ECO:0000256" key="9">
    <source>
        <dbReference type="ARBA" id="ARBA00023310"/>
    </source>
</evidence>
<evidence type="ECO:0000313" key="13">
    <source>
        <dbReference type="EMBL" id="WJZ84824.1"/>
    </source>
</evidence>
<feature type="region of interest" description="Disordered" evidence="11">
    <location>
        <begin position="307"/>
        <end position="629"/>
    </location>
</feature>
<sequence>MAEEVQYSSGTDATNKRKYEDQTTPSQPSTRRPTGFSAPISTPSPDSSHAPPSYNSVPPPADEIQLAKQRAQEIAARLFSNASNTEAKRPRVENGAGAGGFDSGDKGFSSAPSDVGQKPMISTPSAIPVSYGYQGTSKKIDIPNGRVGVIIGKGGETIKYLQLQSGAKIQVTRDMDADPNSPTRLVELMGTPDQIAKAEQLINDVLSEAEAGGSGIVSRRLTGQAGSEQFVMKVPNNKVGLIIGKGGETIKNMQARTGARIQVIPLHLPPGDTSMERTVQIDGTSEQIESAKQLVNEVISENRIRNPAMAGGYPQQGYQARPPSGWGAPPGAPPMQQPGYSYAQPGSYPGPSPQYNMSQPAYAGYSQPNATGWDQTAAPPSQQTTPGSGYDYYGQQQTQQQQQAHGGPSGPADNSGYNYNQPPASGYNQQGQGYPQDGYGGGYHAPAPQPGYGQPQPIPGYDQQQGYNSATGYGNVANPTQEGHTTSYGAQGETGQAPPSVQPSAIGQQGYNTQQPSPSPASYPPQGSNQPAYGMPPTSQTGFGSQPPAQSGYTTNYGPPQAQKAPANPPVYGQTQQSPSAQGGYAQPAPVQPGYPHSQQPPAQSGYAQTDSSSQRAAPSSYGTAAGQPGYGGPSAYSAPTVTQAGYGQQPPYSGSYGGGYSQPPMYAADATPTSQPAQQKNLLEGAAKAIEICELESCHRPIKPYLSLSSSLPHQLLRNFRWEFMASKLVQLQSKASQASQFVAKHGCAYYKQLMEQNKQYIQEPPTVEKCNLLSKQLFYTRLASIPGRYEAFWKELDCVKQLWKNRQEMKVEDAGIAALFGLECFAWFCAGEIVGRGFTFTGYYV</sequence>
<feature type="domain" description="K Homology" evidence="12">
    <location>
        <begin position="226"/>
        <end position="300"/>
    </location>
</feature>
<dbReference type="SMART" id="SM00322">
    <property type="entry name" value="KH"/>
    <property type="match status" value="2"/>
</dbReference>
<feature type="compositionally biased region" description="Low complexity" evidence="11">
    <location>
        <begin position="450"/>
        <end position="467"/>
    </location>
</feature>
<dbReference type="InterPro" id="IPR004087">
    <property type="entry name" value="KH_dom"/>
</dbReference>
<evidence type="ECO:0000313" key="14">
    <source>
        <dbReference type="Proteomes" id="UP001227230"/>
    </source>
</evidence>
<feature type="region of interest" description="Disordered" evidence="11">
    <location>
        <begin position="642"/>
        <end position="677"/>
    </location>
</feature>
<keyword evidence="7" id="KW-0496">Mitochondrion</keyword>
<evidence type="ECO:0000259" key="12">
    <source>
        <dbReference type="SMART" id="SM00322"/>
    </source>
</evidence>
<dbReference type="Gene3D" id="3.30.1370.10">
    <property type="entry name" value="K Homology domain, type 1"/>
    <property type="match status" value="2"/>
</dbReference>
<feature type="compositionally biased region" description="Low complexity" evidence="11">
    <location>
        <begin position="426"/>
        <end position="437"/>
    </location>
</feature>
<evidence type="ECO:0000256" key="7">
    <source>
        <dbReference type="ARBA" id="ARBA00023128"/>
    </source>
</evidence>
<dbReference type="PANTHER" id="PTHR12386">
    <property type="entry name" value="ATP SYNTHASE SUBUNIT"/>
    <property type="match status" value="1"/>
</dbReference>
<comment type="subcellular location">
    <subcellularLocation>
        <location evidence="1">Mitochondrion membrane</location>
    </subcellularLocation>
</comment>
<protein>
    <recommendedName>
        <fullName evidence="12">K Homology domain-containing protein</fullName>
    </recommendedName>
</protein>
<dbReference type="Pfam" id="PF00013">
    <property type="entry name" value="KH_1"/>
    <property type="match status" value="2"/>
</dbReference>
<evidence type="ECO:0000256" key="11">
    <source>
        <dbReference type="SAM" id="MobiDB-lite"/>
    </source>
</evidence>
<keyword evidence="14" id="KW-1185">Reference proteome</keyword>
<evidence type="ECO:0000256" key="10">
    <source>
        <dbReference type="PROSITE-ProRule" id="PRU00117"/>
    </source>
</evidence>
<feature type="region of interest" description="Disordered" evidence="11">
    <location>
        <begin position="1"/>
        <end position="121"/>
    </location>
</feature>
<dbReference type="InterPro" id="IPR004088">
    <property type="entry name" value="KH_dom_type_1"/>
</dbReference>
<accession>A0ABY9BPV0</accession>
<evidence type="ECO:0000256" key="6">
    <source>
        <dbReference type="ARBA" id="ARBA00023065"/>
    </source>
</evidence>
<feature type="compositionally biased region" description="Low complexity" evidence="11">
    <location>
        <begin position="646"/>
        <end position="655"/>
    </location>
</feature>
<feature type="compositionally biased region" description="Low complexity" evidence="11">
    <location>
        <begin position="22"/>
        <end position="34"/>
    </location>
</feature>
<keyword evidence="10" id="KW-0694">RNA-binding</keyword>
<feature type="compositionally biased region" description="Polar residues" evidence="11">
    <location>
        <begin position="1"/>
        <end position="13"/>
    </location>
</feature>
<feature type="compositionally biased region" description="Polar residues" evidence="11">
    <location>
        <begin position="468"/>
        <end position="513"/>
    </location>
</feature>
<evidence type="ECO:0000256" key="1">
    <source>
        <dbReference type="ARBA" id="ARBA00004325"/>
    </source>
</evidence>
<keyword evidence="6" id="KW-0406">Ion transport</keyword>
<evidence type="ECO:0000256" key="2">
    <source>
        <dbReference type="ARBA" id="ARBA00005699"/>
    </source>
</evidence>
<feature type="compositionally biased region" description="Polar residues" evidence="11">
    <location>
        <begin position="527"/>
        <end position="558"/>
    </location>
</feature>
<dbReference type="InterPro" id="IPR006808">
    <property type="entry name" value="ATP_synth_F0_gsu_mt"/>
</dbReference>
<keyword evidence="8" id="KW-0472">Membrane</keyword>
<comment type="similarity">
    <text evidence="2">Belongs to the ATPase g subunit family.</text>
</comment>
<name>A0ABY9BPV0_VITVI</name>
<evidence type="ECO:0000256" key="8">
    <source>
        <dbReference type="ARBA" id="ARBA00023136"/>
    </source>
</evidence>
<evidence type="ECO:0000256" key="5">
    <source>
        <dbReference type="ARBA" id="ARBA00022781"/>
    </source>
</evidence>
<feature type="compositionally biased region" description="Polar residues" evidence="11">
    <location>
        <begin position="597"/>
        <end position="623"/>
    </location>
</feature>
<keyword evidence="4" id="KW-0138">CF(0)</keyword>
<keyword evidence="5" id="KW-0375">Hydrogen ion transport</keyword>
<dbReference type="PROSITE" id="PS50084">
    <property type="entry name" value="KH_TYPE_1"/>
    <property type="match status" value="2"/>
</dbReference>
<organism evidence="13 14">
    <name type="scientific">Vitis vinifera</name>
    <name type="common">Grape</name>
    <dbReference type="NCBI Taxonomy" id="29760"/>
    <lineage>
        <taxon>Eukaryota</taxon>
        <taxon>Viridiplantae</taxon>
        <taxon>Streptophyta</taxon>
        <taxon>Embryophyta</taxon>
        <taxon>Tracheophyta</taxon>
        <taxon>Spermatophyta</taxon>
        <taxon>Magnoliopsida</taxon>
        <taxon>eudicotyledons</taxon>
        <taxon>Gunneridae</taxon>
        <taxon>Pentapetalae</taxon>
        <taxon>rosids</taxon>
        <taxon>Vitales</taxon>
        <taxon>Vitaceae</taxon>
        <taxon>Viteae</taxon>
        <taxon>Vitis</taxon>
    </lineage>
</organism>
<dbReference type="Pfam" id="PF04718">
    <property type="entry name" value="ATP-synt_G"/>
    <property type="match status" value="1"/>
</dbReference>
<keyword evidence="3" id="KW-0813">Transport</keyword>
<feature type="compositionally biased region" description="Polar residues" evidence="11">
    <location>
        <begin position="366"/>
        <end position="387"/>
    </location>
</feature>